<evidence type="ECO:0000256" key="1">
    <source>
        <dbReference type="SAM" id="Coils"/>
    </source>
</evidence>
<keyword evidence="1" id="KW-0175">Coiled coil</keyword>
<evidence type="ECO:0000259" key="2">
    <source>
        <dbReference type="Pfam" id="PF24243"/>
    </source>
</evidence>
<proteinExistence type="predicted"/>
<feature type="coiled-coil region" evidence="1">
    <location>
        <begin position="183"/>
        <end position="231"/>
    </location>
</feature>
<dbReference type="EMBL" id="SNRY01000258">
    <property type="protein sequence ID" value="KAA6343662.1"/>
    <property type="molecule type" value="Genomic_DNA"/>
</dbReference>
<dbReference type="InterPro" id="IPR056923">
    <property type="entry name" value="Minor_tail_gp31_C"/>
</dbReference>
<protein>
    <recommendedName>
        <fullName evidence="2">Minor tail protein gp31 C-terminal domain-containing protein</fullName>
    </recommendedName>
</protein>
<evidence type="ECO:0000313" key="3">
    <source>
        <dbReference type="EMBL" id="KAA6343662.1"/>
    </source>
</evidence>
<feature type="domain" description="Minor tail protein gp31 C-terminal" evidence="2">
    <location>
        <begin position="1328"/>
        <end position="1349"/>
    </location>
</feature>
<name>A0A5J4SD36_9ZZZZ</name>
<gene>
    <name evidence="3" type="ORF">EZS27_008667</name>
</gene>
<reference evidence="3" key="1">
    <citation type="submission" date="2019-03" db="EMBL/GenBank/DDBJ databases">
        <title>Single cell metagenomics reveals metabolic interactions within the superorganism composed of flagellate Streblomastix strix and complex community of Bacteroidetes bacteria on its surface.</title>
        <authorList>
            <person name="Treitli S.C."/>
            <person name="Kolisko M."/>
            <person name="Husnik F."/>
            <person name="Keeling P."/>
            <person name="Hampl V."/>
        </authorList>
    </citation>
    <scope>NUCLEOTIDE SEQUENCE</scope>
    <source>
        <strain evidence="3">STM</strain>
    </source>
</reference>
<dbReference type="Pfam" id="PF24243">
    <property type="entry name" value="Phage_tail_C"/>
    <property type="match status" value="1"/>
</dbReference>
<organism evidence="3">
    <name type="scientific">termite gut metagenome</name>
    <dbReference type="NCBI Taxonomy" id="433724"/>
    <lineage>
        <taxon>unclassified sequences</taxon>
        <taxon>metagenomes</taxon>
        <taxon>organismal metagenomes</taxon>
    </lineage>
</organism>
<accession>A0A5J4SD36</accession>
<comment type="caution">
    <text evidence="3">The sequence shown here is derived from an EMBL/GenBank/DDBJ whole genome shotgun (WGS) entry which is preliminary data.</text>
</comment>
<sequence length="1351" mass="147383">MTIISIVKDYILIKNEAKTWGFKSGTLRHEVEGSAVSFYYLDNNEFERPVLTSNIADILVNEVQATVINIDNLLEEMYNASTSDTFVESFTLDEATDLLQIKQNDGSFFNVYLSKYDTDLQINIIVEKLNEEISRAELAEENIQISLNTFIQETANKFIADEALINENKQAIETETISRIEKEGELQNQISINKEDIANLNEKIDGEYEDVDEIYEDITDIKETLGNLNEKIDGEITNRENADTILQNNLDNISSNLTVEEERAVTRENYLDTRIDNISEKENDTQTNIAVEISNRENADTILQNNLDNEVSRATTAENTIVQNVTDKIQIISAVAEQAAQVAVTQFNILSDKVDGEIQRSIQKDWELNTNIQTEIQRAKDNEDLVNADLINEVSRSTTAEQVLDNKIQTEKTDRLTVENGLQTAVGTLQTSLSNEITDRTVGLNALSNTVNTLSDKVDIVSETLTEDHLTLTTKINTEKDRAILTEQVLSNSLQSEILRSSTQEQIISNNVTNLEVKHDLDIELFDLKLNTEKDRAIGVETIIQNNLSLFETECDAKDTVLEANLNAEISRATNAETVNANAISSESIRATSIENNLDIKINAEISRAELAENTLANEISIHNTQVSNDLLKYGNLVVGTNVSSYELIESRLNELGFGYKNIIELASTLKSFLSSSKIDDVVTKFEQLEEFLEQLIDAGSLTELLQAQKDEILGGASTEYDTLEKLYQNLVERIAEADIDLSGYYTKLETDSLLLLKVDKSEGKDLSDENFTLTEKQKLASLQNYDDSTLTSAIGLKANTADVYTQTIINEKLDDLEESLTELVSTETQRSGLAEQNLGGLISDEIARAQNKETELDQAIQAIEIGTSTEVLEAIQAEKTRAEGVESGLTSSINTINTYKVNNKYVSGSPVLYGSDVVLSGYTKAGSSVPVSDTDTTNVAIGKLEYKVDNNKEITDAYTVNSKTISTNPVLGGGDIALTNYVIASSKTNVSTSDKINEAIGKLEYRENVIDGYKVNNKTVSGNPVLNGADIKLDSYVKADSASAITTADTVNAGLGKLEYKVDSNKGITDAYTVNSKIISTNPVLAGDDIVLSGYTKATSANAVLPTDTTNQAIGKLEYKVDTNKTTSDTYTVNSKTISDNPVLNGGDIALTNYVKASSQSAITPTDTVNISIGKVEKKADDVISSVSTINTYTVNSKAISGSPILNGSDITLSGYTVASAKTAITTTDTVNVGLGKLEKRENLIDAYTINTKTVSGNPVLNGADITLSGYTKATGSTAIGIADTVNVAIGKVEYKTDAYKPVSGTNISVSTASSGSTINYTGFNNWVGTQGEYDAISVKDTNTIYLIKE</sequence>